<protein>
    <submittedName>
        <fullName evidence="2">Transcriptional regulator containing HTH domain ArsR family</fullName>
    </submittedName>
</protein>
<dbReference type="AlphaFoldDB" id="A0A1Y3GD76"/>
<feature type="domain" description="ArnR1-like winged helix-turn-helix" evidence="1">
    <location>
        <begin position="26"/>
        <end position="81"/>
    </location>
</feature>
<dbReference type="EMBL" id="MRZU01000002">
    <property type="protein sequence ID" value="OUJ19422.1"/>
    <property type="molecule type" value="Genomic_DNA"/>
</dbReference>
<keyword evidence="3" id="KW-1185">Reference proteome</keyword>
<dbReference type="InterPro" id="IPR038723">
    <property type="entry name" value="ArnR1-like_HTH"/>
</dbReference>
<organism evidence="2 3">
    <name type="scientific">Methanonatronarchaeum thermophilum</name>
    <dbReference type="NCBI Taxonomy" id="1927129"/>
    <lineage>
        <taxon>Archaea</taxon>
        <taxon>Methanobacteriati</taxon>
        <taxon>Methanobacteriota</taxon>
        <taxon>Methanonatronarchaeia</taxon>
        <taxon>Methanonatronarchaeales</taxon>
        <taxon>Methanonatronarchaeaceae</taxon>
        <taxon>Methanonatronarchaeum</taxon>
    </lineage>
</organism>
<gene>
    <name evidence="2" type="ORF">AMET1_0092</name>
</gene>
<accession>A0A1Y3GD76</accession>
<evidence type="ECO:0000259" key="1">
    <source>
        <dbReference type="Pfam" id="PF14947"/>
    </source>
</evidence>
<dbReference type="Proteomes" id="UP000195137">
    <property type="component" value="Unassembled WGS sequence"/>
</dbReference>
<proteinExistence type="predicted"/>
<evidence type="ECO:0000313" key="3">
    <source>
        <dbReference type="Proteomes" id="UP000195137"/>
    </source>
</evidence>
<name>A0A1Y3GD76_9EURY</name>
<sequence>MSVDEAKGFVIGNANARQVISVLKKDGAATAELIIKKKRLIEKPALDVLDELVDKGVIEKDGKEYVLTDIGNKVAEEVHDLEMD</sequence>
<dbReference type="SUPFAM" id="SSF46785">
    <property type="entry name" value="Winged helix' DNA-binding domain"/>
    <property type="match status" value="1"/>
</dbReference>
<reference evidence="2 3" key="1">
    <citation type="submission" date="2016-12" db="EMBL/GenBank/DDBJ databases">
        <title>Discovery of methanogenic haloarchaea.</title>
        <authorList>
            <person name="Sorokin D.Y."/>
            <person name="Makarova K.S."/>
            <person name="Abbas B."/>
            <person name="Ferrer M."/>
            <person name="Golyshin P.N."/>
        </authorList>
    </citation>
    <scope>NUCLEOTIDE SEQUENCE [LARGE SCALE GENOMIC DNA]</scope>
    <source>
        <strain evidence="2">AMET1</strain>
    </source>
</reference>
<dbReference type="InterPro" id="IPR036388">
    <property type="entry name" value="WH-like_DNA-bd_sf"/>
</dbReference>
<dbReference type="Pfam" id="PF14947">
    <property type="entry name" value="HTH_45"/>
    <property type="match status" value="1"/>
</dbReference>
<dbReference type="Gene3D" id="1.10.10.10">
    <property type="entry name" value="Winged helix-like DNA-binding domain superfamily/Winged helix DNA-binding domain"/>
    <property type="match status" value="1"/>
</dbReference>
<comment type="caution">
    <text evidence="2">The sequence shown here is derived from an EMBL/GenBank/DDBJ whole genome shotgun (WGS) entry which is preliminary data.</text>
</comment>
<evidence type="ECO:0000313" key="2">
    <source>
        <dbReference type="EMBL" id="OUJ19422.1"/>
    </source>
</evidence>
<dbReference type="InterPro" id="IPR036390">
    <property type="entry name" value="WH_DNA-bd_sf"/>
</dbReference>